<dbReference type="PANTHER" id="PTHR43790:SF3">
    <property type="entry name" value="D-ALLOSE IMPORT ATP-BINDING PROTEIN ALSA-RELATED"/>
    <property type="match status" value="1"/>
</dbReference>
<keyword evidence="6" id="KW-0547">Nucleotide-binding</keyword>
<evidence type="ECO:0000256" key="3">
    <source>
        <dbReference type="ARBA" id="ARBA00022475"/>
    </source>
</evidence>
<accession>A0A543E072</accession>
<feature type="domain" description="ABC transporter" evidence="10">
    <location>
        <begin position="274"/>
        <end position="521"/>
    </location>
</feature>
<name>A0A543E072_9PSEU</name>
<keyword evidence="8" id="KW-1278">Translocase</keyword>
<evidence type="ECO:0000259" key="10">
    <source>
        <dbReference type="PROSITE" id="PS50893"/>
    </source>
</evidence>
<dbReference type="InterPro" id="IPR003593">
    <property type="entry name" value="AAA+_ATPase"/>
</dbReference>
<comment type="subcellular location">
    <subcellularLocation>
        <location evidence="1">Cell membrane</location>
        <topology evidence="1">Peripheral membrane protein</topology>
    </subcellularLocation>
</comment>
<keyword evidence="7 11" id="KW-0067">ATP-binding</keyword>
<dbReference type="SMART" id="SM00382">
    <property type="entry name" value="AAA"/>
    <property type="match status" value="2"/>
</dbReference>
<evidence type="ECO:0000256" key="7">
    <source>
        <dbReference type="ARBA" id="ARBA00022840"/>
    </source>
</evidence>
<dbReference type="GO" id="GO:0005524">
    <property type="term" value="F:ATP binding"/>
    <property type="evidence" value="ECO:0007669"/>
    <property type="project" value="UniProtKB-KW"/>
</dbReference>
<sequence>MPDSSGALVTMSGITKRFAGVLACADVDLAVRPGEVRALLGENGAGKSTLMNVLAGVITDHEGTITVAGREHRFRGPADAQAAGIAMIHQELDLVPGLSVAENIFLGREPRTRLRTVDARRMAAAAAAQLAELGVELDPTRAVGSLRVGEQQLVEIAKALSTHSGPQPTREPRGARVLIMDEPTAALADAEVRLLFATIDRLRERGVAIVYISHRMEEIEEIADRATVMRNGRVAGTVDPRTASRQDVIELMVGRAEDEQFGTDGDTTPGAVLLEVRNLALHPKARRAGRTDPAGIDLTVHAGEIVGLAGLMGAGRTELLESLYGAAPAGRRTGSVRLDGRDYAPSGPRAALARGVGFVSEDRRRSGLQLQHPVAHNIVLTALRSLCTAGVVRLRRERRAVREQIAALGIRAASPAVPVGTLSGGNQQKVVFARQLLARPRLLLLDEPTRGIDIGAKAELYRLLRSLADDGLGILFASSELPELLGVCDRIVVLRGGRVAADMPRHRTNQAAVLAAAMGSTPEGQA</sequence>
<dbReference type="RefSeq" id="WP_342787290.1">
    <property type="nucleotide sequence ID" value="NZ_VFPA01000001.1"/>
</dbReference>
<gene>
    <name evidence="11" type="ORF">FB558_1757</name>
</gene>
<dbReference type="SUPFAM" id="SSF52540">
    <property type="entry name" value="P-loop containing nucleoside triphosphate hydrolases"/>
    <property type="match status" value="2"/>
</dbReference>
<evidence type="ECO:0000313" key="12">
    <source>
        <dbReference type="Proteomes" id="UP000315677"/>
    </source>
</evidence>
<feature type="domain" description="ABC transporter" evidence="10">
    <location>
        <begin position="9"/>
        <end position="256"/>
    </location>
</feature>
<dbReference type="Proteomes" id="UP000315677">
    <property type="component" value="Unassembled WGS sequence"/>
</dbReference>
<evidence type="ECO:0000256" key="8">
    <source>
        <dbReference type="ARBA" id="ARBA00022967"/>
    </source>
</evidence>
<dbReference type="CDD" id="cd03216">
    <property type="entry name" value="ABC_Carb_Monos_I"/>
    <property type="match status" value="1"/>
</dbReference>
<dbReference type="CDD" id="cd03215">
    <property type="entry name" value="ABC_Carb_Monos_II"/>
    <property type="match status" value="1"/>
</dbReference>
<dbReference type="GO" id="GO:0005886">
    <property type="term" value="C:plasma membrane"/>
    <property type="evidence" value="ECO:0007669"/>
    <property type="project" value="UniProtKB-SubCell"/>
</dbReference>
<dbReference type="EMBL" id="VFPA01000001">
    <property type="protein sequence ID" value="TQM14978.1"/>
    <property type="molecule type" value="Genomic_DNA"/>
</dbReference>
<evidence type="ECO:0000313" key="11">
    <source>
        <dbReference type="EMBL" id="TQM14978.1"/>
    </source>
</evidence>
<keyword evidence="12" id="KW-1185">Reference proteome</keyword>
<keyword evidence="4" id="KW-0762">Sugar transport</keyword>
<dbReference type="FunFam" id="3.40.50.300:FF:000127">
    <property type="entry name" value="Ribose import ATP-binding protein RbsA"/>
    <property type="match status" value="1"/>
</dbReference>
<dbReference type="Gene3D" id="3.40.50.300">
    <property type="entry name" value="P-loop containing nucleotide triphosphate hydrolases"/>
    <property type="match status" value="2"/>
</dbReference>
<dbReference type="PROSITE" id="PS50893">
    <property type="entry name" value="ABC_TRANSPORTER_2"/>
    <property type="match status" value="2"/>
</dbReference>
<organism evidence="11 12">
    <name type="scientific">Pseudonocardia kunmingensis</name>
    <dbReference type="NCBI Taxonomy" id="630975"/>
    <lineage>
        <taxon>Bacteria</taxon>
        <taxon>Bacillati</taxon>
        <taxon>Actinomycetota</taxon>
        <taxon>Actinomycetes</taxon>
        <taxon>Pseudonocardiales</taxon>
        <taxon>Pseudonocardiaceae</taxon>
        <taxon>Pseudonocardia</taxon>
    </lineage>
</organism>
<dbReference type="InterPro" id="IPR027417">
    <property type="entry name" value="P-loop_NTPase"/>
</dbReference>
<keyword evidence="9" id="KW-0472">Membrane</keyword>
<dbReference type="GO" id="GO:0016887">
    <property type="term" value="F:ATP hydrolysis activity"/>
    <property type="evidence" value="ECO:0007669"/>
    <property type="project" value="InterPro"/>
</dbReference>
<evidence type="ECO:0000256" key="5">
    <source>
        <dbReference type="ARBA" id="ARBA00022737"/>
    </source>
</evidence>
<reference evidence="11 12" key="1">
    <citation type="submission" date="2019-06" db="EMBL/GenBank/DDBJ databases">
        <title>Sequencing the genomes of 1000 actinobacteria strains.</title>
        <authorList>
            <person name="Klenk H.-P."/>
        </authorList>
    </citation>
    <scope>NUCLEOTIDE SEQUENCE [LARGE SCALE GENOMIC DNA]</scope>
    <source>
        <strain evidence="11 12">DSM 45301</strain>
    </source>
</reference>
<keyword evidence="2" id="KW-0813">Transport</keyword>
<evidence type="ECO:0000256" key="1">
    <source>
        <dbReference type="ARBA" id="ARBA00004202"/>
    </source>
</evidence>
<protein>
    <submittedName>
        <fullName evidence="11">Monosaccharide ABC transporter ATP-binding protein (CUT2 family)</fullName>
    </submittedName>
</protein>
<dbReference type="PANTHER" id="PTHR43790">
    <property type="entry name" value="CARBOHYDRATE TRANSPORT ATP-BINDING PROTEIN MG119-RELATED"/>
    <property type="match status" value="1"/>
</dbReference>
<dbReference type="InterPro" id="IPR003439">
    <property type="entry name" value="ABC_transporter-like_ATP-bd"/>
</dbReference>
<dbReference type="PROSITE" id="PS00211">
    <property type="entry name" value="ABC_TRANSPORTER_1"/>
    <property type="match status" value="1"/>
</dbReference>
<evidence type="ECO:0000256" key="2">
    <source>
        <dbReference type="ARBA" id="ARBA00022448"/>
    </source>
</evidence>
<comment type="caution">
    <text evidence="11">The sequence shown here is derived from an EMBL/GenBank/DDBJ whole genome shotgun (WGS) entry which is preliminary data.</text>
</comment>
<keyword evidence="3" id="KW-1003">Cell membrane</keyword>
<evidence type="ECO:0000256" key="4">
    <source>
        <dbReference type="ARBA" id="ARBA00022597"/>
    </source>
</evidence>
<dbReference type="AlphaFoldDB" id="A0A543E072"/>
<dbReference type="InterPro" id="IPR050107">
    <property type="entry name" value="ABC_carbohydrate_import_ATPase"/>
</dbReference>
<proteinExistence type="predicted"/>
<evidence type="ECO:0000256" key="6">
    <source>
        <dbReference type="ARBA" id="ARBA00022741"/>
    </source>
</evidence>
<evidence type="ECO:0000256" key="9">
    <source>
        <dbReference type="ARBA" id="ARBA00023136"/>
    </source>
</evidence>
<dbReference type="InterPro" id="IPR017871">
    <property type="entry name" value="ABC_transporter-like_CS"/>
</dbReference>
<dbReference type="Pfam" id="PF00005">
    <property type="entry name" value="ABC_tran"/>
    <property type="match status" value="2"/>
</dbReference>
<keyword evidence="5" id="KW-0677">Repeat</keyword>